<dbReference type="SUPFAM" id="SSF47473">
    <property type="entry name" value="EF-hand"/>
    <property type="match status" value="1"/>
</dbReference>
<evidence type="ECO:0000256" key="6">
    <source>
        <dbReference type="ARBA" id="ARBA00022568"/>
    </source>
</evidence>
<dbReference type="PANTHER" id="PTHR31503:SF36">
    <property type="entry name" value="SODIUM_CALCIUM EXCHANGER MEMBRANE REGION DOMAIN-CONTAINING PROTEIN"/>
    <property type="match status" value="1"/>
</dbReference>
<dbReference type="Gene3D" id="1.10.238.10">
    <property type="entry name" value="EF-hand"/>
    <property type="match status" value="2"/>
</dbReference>
<feature type="transmembrane region" description="Helical" evidence="17">
    <location>
        <begin position="421"/>
        <end position="440"/>
    </location>
</feature>
<organism evidence="20 21">
    <name type="scientific">Carpinus fangiana</name>
    <dbReference type="NCBI Taxonomy" id="176857"/>
    <lineage>
        <taxon>Eukaryota</taxon>
        <taxon>Viridiplantae</taxon>
        <taxon>Streptophyta</taxon>
        <taxon>Embryophyta</taxon>
        <taxon>Tracheophyta</taxon>
        <taxon>Spermatophyta</taxon>
        <taxon>Magnoliopsida</taxon>
        <taxon>eudicotyledons</taxon>
        <taxon>Gunneridae</taxon>
        <taxon>Pentapetalae</taxon>
        <taxon>rosids</taxon>
        <taxon>fabids</taxon>
        <taxon>Fagales</taxon>
        <taxon>Betulaceae</taxon>
        <taxon>Carpinus</taxon>
    </lineage>
</organism>
<keyword evidence="4" id="KW-0050">Antiport</keyword>
<feature type="transmembrane region" description="Helical" evidence="17">
    <location>
        <begin position="948"/>
        <end position="970"/>
    </location>
</feature>
<evidence type="ECO:0000256" key="8">
    <source>
        <dbReference type="ARBA" id="ARBA00022723"/>
    </source>
</evidence>
<evidence type="ECO:0000256" key="3">
    <source>
        <dbReference type="ARBA" id="ARBA00022448"/>
    </source>
</evidence>
<dbReference type="GO" id="GO:0005886">
    <property type="term" value="C:plasma membrane"/>
    <property type="evidence" value="ECO:0007669"/>
    <property type="project" value="UniProtKB-SubCell"/>
</dbReference>
<feature type="domain" description="EF-hand" evidence="19">
    <location>
        <begin position="295"/>
        <end position="330"/>
    </location>
</feature>
<feature type="transmembrane region" description="Helical" evidence="17">
    <location>
        <begin position="638"/>
        <end position="658"/>
    </location>
</feature>
<feature type="transmembrane region" description="Helical" evidence="17">
    <location>
        <begin position="589"/>
        <end position="618"/>
    </location>
</feature>
<dbReference type="CDD" id="cd00051">
    <property type="entry name" value="EFh"/>
    <property type="match status" value="2"/>
</dbReference>
<keyword evidence="11 17" id="KW-1133">Transmembrane helix</keyword>
<feature type="transmembrane region" description="Helical" evidence="17">
    <location>
        <begin position="1037"/>
        <end position="1059"/>
    </location>
</feature>
<feature type="transmembrane region" description="Helical" evidence="17">
    <location>
        <begin position="233"/>
        <end position="255"/>
    </location>
</feature>
<evidence type="ECO:0000256" key="12">
    <source>
        <dbReference type="ARBA" id="ARBA00023016"/>
    </source>
</evidence>
<name>A0A5N6RTW6_9ROSI</name>
<feature type="chain" id="PRO_5024367633" description="EF-hand domain-containing protein" evidence="18">
    <location>
        <begin position="24"/>
        <end position="1066"/>
    </location>
</feature>
<keyword evidence="10" id="KW-0106">Calcium</keyword>
<evidence type="ECO:0000256" key="11">
    <source>
        <dbReference type="ARBA" id="ARBA00022989"/>
    </source>
</evidence>
<dbReference type="InterPro" id="IPR044880">
    <property type="entry name" value="NCX_ion-bd_dom_sf"/>
</dbReference>
<dbReference type="FunFam" id="1.20.1420.30:FF:000019">
    <property type="entry name" value="Sodium/calcium exchanger NCL2"/>
    <property type="match status" value="1"/>
</dbReference>
<feature type="signal peptide" evidence="18">
    <location>
        <begin position="1"/>
        <end position="23"/>
    </location>
</feature>
<dbReference type="InterPro" id="IPR002048">
    <property type="entry name" value="EF_hand_dom"/>
</dbReference>
<feature type="transmembrane region" description="Helical" evidence="17">
    <location>
        <begin position="494"/>
        <end position="518"/>
    </location>
</feature>
<feature type="transmembrane region" description="Helical" evidence="17">
    <location>
        <begin position="982"/>
        <end position="1005"/>
    </location>
</feature>
<evidence type="ECO:0000256" key="13">
    <source>
        <dbReference type="ARBA" id="ARBA00023053"/>
    </source>
</evidence>
<evidence type="ECO:0000313" key="21">
    <source>
        <dbReference type="Proteomes" id="UP000327013"/>
    </source>
</evidence>
<keyword evidence="6" id="KW-0109">Calcium transport</keyword>
<evidence type="ECO:0000259" key="19">
    <source>
        <dbReference type="PROSITE" id="PS50222"/>
    </source>
</evidence>
<comment type="subcellular location">
    <subcellularLocation>
        <location evidence="1">Cell membrane</location>
        <topology evidence="1">Multi-pass membrane protein</topology>
    </subcellularLocation>
</comment>
<evidence type="ECO:0000256" key="17">
    <source>
        <dbReference type="SAM" id="Phobius"/>
    </source>
</evidence>
<dbReference type="Pfam" id="PF01699">
    <property type="entry name" value="Na_Ca_ex"/>
    <property type="match status" value="4"/>
</dbReference>
<dbReference type="OrthoDB" id="26525at2759"/>
<keyword evidence="18" id="KW-0732">Signal</keyword>
<feature type="transmembrane region" description="Helical" evidence="17">
    <location>
        <begin position="1011"/>
        <end position="1030"/>
    </location>
</feature>
<dbReference type="SMART" id="SM00054">
    <property type="entry name" value="EFh"/>
    <property type="match status" value="4"/>
</dbReference>
<gene>
    <name evidence="20" type="ORF">FH972_019607</name>
</gene>
<keyword evidence="13" id="KW-0915">Sodium</keyword>
<keyword evidence="12" id="KW-0346">Stress response</keyword>
<feature type="transmembrane region" description="Helical" evidence="17">
    <location>
        <begin position="720"/>
        <end position="742"/>
    </location>
</feature>
<feature type="transmembrane region" description="Helical" evidence="17">
    <location>
        <begin position="204"/>
        <end position="221"/>
    </location>
</feature>
<dbReference type="Proteomes" id="UP000327013">
    <property type="component" value="Chromosome 8"/>
</dbReference>
<evidence type="ECO:0000256" key="5">
    <source>
        <dbReference type="ARBA" id="ARBA00022475"/>
    </source>
</evidence>
<sequence>MSNRLTLIFFLIFILILCGPSNGRFTTRLQSSSDLVSDGGVRQVRGWPYLALNRLSAADSSCDQTYGFLPCTTTVIGNLFLILAYGYLMYLAATYLSNGSELLLEILGPGIIGGLFLPILGALPDAMLILVSGLSGSTATAQTQVSVGMGLLAGSTVMLLTVIWGSCVIVGKCDLVDSKAVDSTDTKGYSLTESGVSTDIWTCYGARIMIISVIPFLVVQIPQAFSSTSGRHLAILIGLIVSLLLLVSYCTYQVLQPMIQRRKLSYVKHKHVIVGLLKDLKKRALGRLLNDNGELDKGVVEKLFSAIDTNKDRNISKSELRALIVGINFEEIDLDKEDAIDKLMKDFDTSHNDGIDEGEFFEGIKKWLGKLKWMRPPSGDPGPHTKHFLDFHREIAREEDLLDVGDQSDEVVEGVEDSKWISIKAVLLLILGTLIAAAFADPLVDAVDNFSDASGIPTFFISFIALPLATNSSEAVTAIIFASRDKRRTASLTFSELYGAATMNNILCLSVFLALVYVRDLTWEFSAEVLVRGWPYLALNRLSAADSSCDQTYGFLPCTTTVIGNLFLILAYGYLMYLAATYLSNGSELLLEILGPGIIGGLFLPILGALPDAILILVSGLSGSTATAQTQVSVGMGLLAGSTIMLLTVLWGSCVIVGKCDLDDTKALDSTDTKGYNLTESGVSTDIWTCYGARIMIISIIPFLVIQIPQAFSSTSGRHIAILIGLILSLLLLVSYCIYQVLQPWIQTRKFAYVRHKYFVVVLLKHLKKRALGRLLKDNGEPEEGVIDKLFYAIDANKDGHISKSEWRAFIVGIEFEEIDLDKEDAVDKLMKDFDTSHNDEIDKGEFDNGIKRWLRKLKRRRPAAGNPGPDTLNLINDFYQDIKIEEDLLDVGDQSDEVVEGVEGSKWISIKAVLLLILGTVIAAAFADPLVDAVDNFSDASGIPTFFISFIALPLATNSSEAVTAIIFASRDKRRTASLAFSELYGAATMNNTLCLSVFLALVYVRDLTWEFSAEVLIILIVCVVMGALGSFRTVYPLWTSIVAVLLYPFSLALVYVLDYVLGWS</sequence>
<dbReference type="PROSITE" id="PS50222">
    <property type="entry name" value="EF_HAND_2"/>
    <property type="match status" value="4"/>
</dbReference>
<keyword evidence="16" id="KW-0739">Sodium transport</keyword>
<dbReference type="InterPro" id="IPR011992">
    <property type="entry name" value="EF-hand-dom_pair"/>
</dbReference>
<keyword evidence="5" id="KW-1003">Cell membrane</keyword>
<dbReference type="PANTHER" id="PTHR31503">
    <property type="entry name" value="VACUOLAR CALCIUM ION TRANSPORTER"/>
    <property type="match status" value="1"/>
</dbReference>
<feature type="domain" description="EF-hand" evidence="19">
    <location>
        <begin position="782"/>
        <end position="817"/>
    </location>
</feature>
<feature type="transmembrane region" description="Helical" evidence="17">
    <location>
        <begin position="691"/>
        <end position="708"/>
    </location>
</feature>
<dbReference type="Pfam" id="PF13499">
    <property type="entry name" value="EF-hand_7"/>
    <property type="match status" value="2"/>
</dbReference>
<dbReference type="Gene3D" id="1.20.1420.30">
    <property type="entry name" value="NCX, central ion-binding region"/>
    <property type="match status" value="1"/>
</dbReference>
<feature type="transmembrane region" description="Helical" evidence="17">
    <location>
        <begin position="909"/>
        <end position="928"/>
    </location>
</feature>
<feature type="transmembrane region" description="Helical" evidence="17">
    <location>
        <begin position="66"/>
        <end position="90"/>
    </location>
</feature>
<dbReference type="PROSITE" id="PS00018">
    <property type="entry name" value="EF_HAND_1"/>
    <property type="match status" value="3"/>
</dbReference>
<feature type="transmembrane region" description="Helical" evidence="17">
    <location>
        <begin position="553"/>
        <end position="577"/>
    </location>
</feature>
<dbReference type="GO" id="GO:0005509">
    <property type="term" value="F:calcium ion binding"/>
    <property type="evidence" value="ECO:0007669"/>
    <property type="project" value="InterPro"/>
</dbReference>
<reference evidence="20 21" key="1">
    <citation type="submission" date="2019-06" db="EMBL/GenBank/DDBJ databases">
        <title>A chromosomal-level reference genome of Carpinus fangiana (Coryloideae, Betulaceae).</title>
        <authorList>
            <person name="Yang X."/>
            <person name="Wang Z."/>
            <person name="Zhang L."/>
            <person name="Hao G."/>
            <person name="Liu J."/>
            <person name="Yang Y."/>
        </authorList>
    </citation>
    <scope>NUCLEOTIDE SEQUENCE [LARGE SCALE GENOMIC DNA]</scope>
    <source>
        <strain evidence="20">Cfa_2016G</strain>
        <tissue evidence="20">Leaf</tissue>
    </source>
</reference>
<keyword evidence="14" id="KW-0406">Ion transport</keyword>
<dbReference type="AlphaFoldDB" id="A0A5N6RTW6"/>
<dbReference type="GO" id="GO:0005774">
    <property type="term" value="C:vacuolar membrane"/>
    <property type="evidence" value="ECO:0007669"/>
    <property type="project" value="UniProtKB-ARBA"/>
</dbReference>
<evidence type="ECO:0000256" key="14">
    <source>
        <dbReference type="ARBA" id="ARBA00023065"/>
    </source>
</evidence>
<keyword evidence="15 17" id="KW-0472">Membrane</keyword>
<evidence type="ECO:0000313" key="20">
    <source>
        <dbReference type="EMBL" id="KAE8124750.1"/>
    </source>
</evidence>
<dbReference type="GO" id="GO:0006814">
    <property type="term" value="P:sodium ion transport"/>
    <property type="evidence" value="ECO:0007669"/>
    <property type="project" value="UniProtKB-KW"/>
</dbReference>
<feature type="domain" description="EF-hand" evidence="19">
    <location>
        <begin position="822"/>
        <end position="857"/>
    </location>
</feature>
<evidence type="ECO:0000256" key="10">
    <source>
        <dbReference type="ARBA" id="ARBA00022837"/>
    </source>
</evidence>
<dbReference type="InterPro" id="IPR004837">
    <property type="entry name" value="NaCa_Exmemb"/>
</dbReference>
<feature type="transmembrane region" description="Helical" evidence="17">
    <location>
        <begin position="460"/>
        <end position="482"/>
    </location>
</feature>
<dbReference type="InterPro" id="IPR004713">
    <property type="entry name" value="CaH_exchang"/>
</dbReference>
<dbReference type="GO" id="GO:0015369">
    <property type="term" value="F:calcium:proton antiporter activity"/>
    <property type="evidence" value="ECO:0007669"/>
    <property type="project" value="TreeGrafter"/>
</dbReference>
<evidence type="ECO:0000256" key="9">
    <source>
        <dbReference type="ARBA" id="ARBA00022737"/>
    </source>
</evidence>
<feature type="domain" description="EF-hand" evidence="19">
    <location>
        <begin position="335"/>
        <end position="370"/>
    </location>
</feature>
<keyword evidence="3" id="KW-0813">Transport</keyword>
<keyword evidence="7 17" id="KW-0812">Transmembrane</keyword>
<evidence type="ECO:0000256" key="2">
    <source>
        <dbReference type="ARBA" id="ARBA00008170"/>
    </source>
</evidence>
<feature type="transmembrane region" description="Helical" evidence="17">
    <location>
        <begin position="143"/>
        <end position="170"/>
    </location>
</feature>
<evidence type="ECO:0000256" key="16">
    <source>
        <dbReference type="ARBA" id="ARBA00023201"/>
    </source>
</evidence>
<evidence type="ECO:0000256" key="4">
    <source>
        <dbReference type="ARBA" id="ARBA00022449"/>
    </source>
</evidence>
<evidence type="ECO:0000256" key="7">
    <source>
        <dbReference type="ARBA" id="ARBA00022692"/>
    </source>
</evidence>
<keyword evidence="21" id="KW-1185">Reference proteome</keyword>
<dbReference type="GO" id="GO:0006874">
    <property type="term" value="P:intracellular calcium ion homeostasis"/>
    <property type="evidence" value="ECO:0007669"/>
    <property type="project" value="TreeGrafter"/>
</dbReference>
<evidence type="ECO:0000256" key="18">
    <source>
        <dbReference type="SAM" id="SignalP"/>
    </source>
</evidence>
<dbReference type="InterPro" id="IPR018247">
    <property type="entry name" value="EF_Hand_1_Ca_BS"/>
</dbReference>
<comment type="similarity">
    <text evidence="2">Belongs to the Ca(2+):cation antiporter (CaCA) (TC 2.A.19) family.</text>
</comment>
<keyword evidence="9" id="KW-0677">Repeat</keyword>
<dbReference type="EMBL" id="CM017328">
    <property type="protein sequence ID" value="KAE8124750.1"/>
    <property type="molecule type" value="Genomic_DNA"/>
</dbReference>
<protein>
    <recommendedName>
        <fullName evidence="19">EF-hand domain-containing protein</fullName>
    </recommendedName>
</protein>
<accession>A0A5N6RTW6</accession>
<feature type="transmembrane region" description="Helical" evidence="17">
    <location>
        <begin position="102"/>
        <end position="123"/>
    </location>
</feature>
<evidence type="ECO:0000256" key="15">
    <source>
        <dbReference type="ARBA" id="ARBA00023136"/>
    </source>
</evidence>
<evidence type="ECO:0000256" key="1">
    <source>
        <dbReference type="ARBA" id="ARBA00004651"/>
    </source>
</evidence>
<proteinExistence type="inferred from homology"/>
<keyword evidence="8" id="KW-0479">Metal-binding</keyword>